<accession>A0AAN7R1A8</accession>
<keyword evidence="3" id="KW-1185">Reference proteome</keyword>
<organism evidence="2 3">
    <name type="scientific">Trapa natans</name>
    <name type="common">Water chestnut</name>
    <dbReference type="NCBI Taxonomy" id="22666"/>
    <lineage>
        <taxon>Eukaryota</taxon>
        <taxon>Viridiplantae</taxon>
        <taxon>Streptophyta</taxon>
        <taxon>Embryophyta</taxon>
        <taxon>Tracheophyta</taxon>
        <taxon>Spermatophyta</taxon>
        <taxon>Magnoliopsida</taxon>
        <taxon>eudicotyledons</taxon>
        <taxon>Gunneridae</taxon>
        <taxon>Pentapetalae</taxon>
        <taxon>rosids</taxon>
        <taxon>malvids</taxon>
        <taxon>Myrtales</taxon>
        <taxon>Lythraceae</taxon>
        <taxon>Trapa</taxon>
    </lineage>
</organism>
<feature type="region of interest" description="Disordered" evidence="1">
    <location>
        <begin position="68"/>
        <end position="101"/>
    </location>
</feature>
<evidence type="ECO:0000313" key="3">
    <source>
        <dbReference type="Proteomes" id="UP001346149"/>
    </source>
</evidence>
<comment type="caution">
    <text evidence="2">The sequence shown here is derived from an EMBL/GenBank/DDBJ whole genome shotgun (WGS) entry which is preliminary data.</text>
</comment>
<feature type="compositionally biased region" description="Basic and acidic residues" evidence="1">
    <location>
        <begin position="69"/>
        <end position="88"/>
    </location>
</feature>
<dbReference type="EMBL" id="JAXQNO010000011">
    <property type="protein sequence ID" value="KAK4788554.1"/>
    <property type="molecule type" value="Genomic_DNA"/>
</dbReference>
<feature type="region of interest" description="Disordered" evidence="1">
    <location>
        <begin position="1"/>
        <end position="42"/>
    </location>
</feature>
<reference evidence="2 3" key="1">
    <citation type="journal article" date="2023" name="Hortic Res">
        <title>Pangenome of water caltrop reveals structural variations and asymmetric subgenome divergence after allopolyploidization.</title>
        <authorList>
            <person name="Zhang X."/>
            <person name="Chen Y."/>
            <person name="Wang L."/>
            <person name="Yuan Y."/>
            <person name="Fang M."/>
            <person name="Shi L."/>
            <person name="Lu R."/>
            <person name="Comes H.P."/>
            <person name="Ma Y."/>
            <person name="Chen Y."/>
            <person name="Huang G."/>
            <person name="Zhou Y."/>
            <person name="Zheng Z."/>
            <person name="Qiu Y."/>
        </authorList>
    </citation>
    <scope>NUCLEOTIDE SEQUENCE [LARGE SCALE GENOMIC DNA]</scope>
    <source>
        <strain evidence="2">F231</strain>
    </source>
</reference>
<sequence>MMKQSRRDRNPIAKEPDCSRLRLPRSEETKPPPESAERTRGLSYHNWFYNSKAVGEQHLRVLISAAATRGREEREKRVEISGEIKGTGDGDGDGDEAKKVN</sequence>
<dbReference type="Proteomes" id="UP001346149">
    <property type="component" value="Unassembled WGS sequence"/>
</dbReference>
<evidence type="ECO:0000256" key="1">
    <source>
        <dbReference type="SAM" id="MobiDB-lite"/>
    </source>
</evidence>
<feature type="compositionally biased region" description="Basic and acidic residues" evidence="1">
    <location>
        <begin position="1"/>
        <end position="40"/>
    </location>
</feature>
<gene>
    <name evidence="2" type="ORF">SAY86_019873</name>
</gene>
<dbReference type="AlphaFoldDB" id="A0AAN7R1A8"/>
<name>A0AAN7R1A8_TRANT</name>
<evidence type="ECO:0000313" key="2">
    <source>
        <dbReference type="EMBL" id="KAK4788554.1"/>
    </source>
</evidence>
<protein>
    <submittedName>
        <fullName evidence="2">Uncharacterized protein</fullName>
    </submittedName>
</protein>
<proteinExistence type="predicted"/>